<sequence>MDILLAHLENTPEQIKKGALSNIHIYKTVSGCKNRKIYHHKITTSDNVYYVVFIMDLSRNYVLMAYSHLFKQIPLTLSFSVFWLSVLCLSFLLCAIHAMQDRIAFPEMIHISLFRSSYLFLQ</sequence>
<reference evidence="3" key="1">
    <citation type="submission" date="2017-10" db="EMBL/GenBank/DDBJ databases">
        <authorList>
            <person name="Frank J."/>
        </authorList>
    </citation>
    <scope>NUCLEOTIDE SEQUENCE [LARGE SCALE GENOMIC DNA]</scope>
</reference>
<gene>
    <name evidence="2" type="ORF">KSMBR1_3705</name>
</gene>
<dbReference type="Proteomes" id="UP000221734">
    <property type="component" value="Chromosome Kuenenia_stuttgartiensis_MBR1"/>
</dbReference>
<feature type="transmembrane region" description="Helical" evidence="1">
    <location>
        <begin position="48"/>
        <end position="69"/>
    </location>
</feature>
<dbReference type="KEGG" id="kst:KSMBR1_3705"/>
<keyword evidence="3" id="KW-1185">Reference proteome</keyword>
<proteinExistence type="predicted"/>
<name>A0A2C9CKQ7_KUEST</name>
<dbReference type="EMBL" id="LT934425">
    <property type="protein sequence ID" value="SOH06178.1"/>
    <property type="molecule type" value="Genomic_DNA"/>
</dbReference>
<keyword evidence="1" id="KW-0812">Transmembrane</keyword>
<evidence type="ECO:0000256" key="1">
    <source>
        <dbReference type="SAM" id="Phobius"/>
    </source>
</evidence>
<keyword evidence="1" id="KW-1133">Transmembrane helix</keyword>
<organism evidence="2 3">
    <name type="scientific">Kuenenia stuttgartiensis</name>
    <dbReference type="NCBI Taxonomy" id="174633"/>
    <lineage>
        <taxon>Bacteria</taxon>
        <taxon>Pseudomonadati</taxon>
        <taxon>Planctomycetota</taxon>
        <taxon>Candidatus Brocadiia</taxon>
        <taxon>Candidatus Brocadiales</taxon>
        <taxon>Candidatus Brocadiaceae</taxon>
        <taxon>Candidatus Kuenenia</taxon>
    </lineage>
</organism>
<dbReference type="AlphaFoldDB" id="A0A2C9CKQ7"/>
<evidence type="ECO:0000313" key="2">
    <source>
        <dbReference type="EMBL" id="SOH06178.1"/>
    </source>
</evidence>
<protein>
    <submittedName>
        <fullName evidence="2">Uncharacterized protein</fullName>
    </submittedName>
</protein>
<keyword evidence="1" id="KW-0472">Membrane</keyword>
<feature type="transmembrane region" description="Helical" evidence="1">
    <location>
        <begin position="81"/>
        <end position="99"/>
    </location>
</feature>
<accession>A0A2C9CKQ7</accession>
<evidence type="ECO:0000313" key="3">
    <source>
        <dbReference type="Proteomes" id="UP000221734"/>
    </source>
</evidence>